<accession>A0A0A8K1W8</accession>
<evidence type="ECO:0000313" key="3">
    <source>
        <dbReference type="Proteomes" id="UP000031643"/>
    </source>
</evidence>
<dbReference type="EMBL" id="AP014648">
    <property type="protein sequence ID" value="BAQ16948.1"/>
    <property type="molecule type" value="Genomic_DNA"/>
</dbReference>
<feature type="compositionally biased region" description="Basic and acidic residues" evidence="1">
    <location>
        <begin position="1"/>
        <end position="11"/>
    </location>
</feature>
<feature type="region of interest" description="Disordered" evidence="1">
    <location>
        <begin position="1"/>
        <end position="30"/>
    </location>
</feature>
<evidence type="ECO:0000313" key="2">
    <source>
        <dbReference type="EMBL" id="BAQ16948.1"/>
    </source>
</evidence>
<reference evidence="2 3" key="1">
    <citation type="submission" date="2014-09" db="EMBL/GenBank/DDBJ databases">
        <title>Genome sequencing of Methyloceanibacter caenitepidi Gela4.</title>
        <authorList>
            <person name="Takeuchi M."/>
            <person name="Susumu S."/>
            <person name="Kamagata Y."/>
            <person name="Oshima K."/>
            <person name="Hattori M."/>
            <person name="Iwasaki W."/>
        </authorList>
    </citation>
    <scope>NUCLEOTIDE SEQUENCE [LARGE SCALE GENOMIC DNA]</scope>
    <source>
        <strain evidence="2 3">Gela4</strain>
    </source>
</reference>
<dbReference type="Proteomes" id="UP000031643">
    <property type="component" value="Chromosome"/>
</dbReference>
<dbReference type="STRING" id="1384459.GL4_1492"/>
<sequence length="84" mass="9325">MATITRLEERRTRRRQKRATRRKGKRPVTSPAEILVLPPRVIADLSDLAYGELVVIAQRDGISPSDAAARLLEECLVEESEGAA</sequence>
<dbReference type="RefSeq" id="WP_045366151.1">
    <property type="nucleotide sequence ID" value="NZ_AP014648.1"/>
</dbReference>
<organism evidence="2 3">
    <name type="scientific">Methyloceanibacter caenitepidi</name>
    <dbReference type="NCBI Taxonomy" id="1384459"/>
    <lineage>
        <taxon>Bacteria</taxon>
        <taxon>Pseudomonadati</taxon>
        <taxon>Pseudomonadota</taxon>
        <taxon>Alphaproteobacteria</taxon>
        <taxon>Hyphomicrobiales</taxon>
        <taxon>Hyphomicrobiaceae</taxon>
        <taxon>Methyloceanibacter</taxon>
    </lineage>
</organism>
<dbReference type="KEGG" id="mcg:GL4_1492"/>
<evidence type="ECO:0000256" key="1">
    <source>
        <dbReference type="SAM" id="MobiDB-lite"/>
    </source>
</evidence>
<keyword evidence="3" id="KW-1185">Reference proteome</keyword>
<gene>
    <name evidence="2" type="ORF">GL4_1492</name>
</gene>
<dbReference type="HOGENOM" id="CLU_2523695_0_0_5"/>
<protein>
    <submittedName>
        <fullName evidence="2">Uncharacterized protein</fullName>
    </submittedName>
</protein>
<dbReference type="AlphaFoldDB" id="A0A0A8K1W8"/>
<name>A0A0A8K1W8_9HYPH</name>
<feature type="compositionally biased region" description="Basic residues" evidence="1">
    <location>
        <begin position="12"/>
        <end position="26"/>
    </location>
</feature>
<proteinExistence type="predicted"/>